<evidence type="ECO:0000256" key="3">
    <source>
        <dbReference type="ARBA" id="ARBA00022801"/>
    </source>
</evidence>
<dbReference type="GO" id="GO:0016779">
    <property type="term" value="F:nucleotidyltransferase activity"/>
    <property type="evidence" value="ECO:0007669"/>
    <property type="project" value="UniProtKB-KW"/>
</dbReference>
<dbReference type="GO" id="GO:0006742">
    <property type="term" value="P:NADP+ catabolic process"/>
    <property type="evidence" value="ECO:0007669"/>
    <property type="project" value="TreeGrafter"/>
</dbReference>
<dbReference type="Gene3D" id="3.90.79.10">
    <property type="entry name" value="Nucleoside Triphosphate Pyrophosphohydrolase"/>
    <property type="match status" value="1"/>
</dbReference>
<dbReference type="AlphaFoldDB" id="A0A5C6EIM5"/>
<dbReference type="GO" id="GO:0035529">
    <property type="term" value="F:NADH pyrophosphatase activity"/>
    <property type="evidence" value="ECO:0007669"/>
    <property type="project" value="TreeGrafter"/>
</dbReference>
<dbReference type="OrthoDB" id="9786141at2"/>
<dbReference type="RefSeq" id="WP_146461318.1">
    <property type="nucleotide sequence ID" value="NZ_SJPW01000007.1"/>
</dbReference>
<dbReference type="InterPro" id="IPR020084">
    <property type="entry name" value="NUDIX_hydrolase_CS"/>
</dbReference>
<feature type="domain" description="Nudix hydrolase" evidence="6">
    <location>
        <begin position="40"/>
        <end position="174"/>
    </location>
</feature>
<evidence type="ECO:0000313" key="7">
    <source>
        <dbReference type="EMBL" id="TWU47491.1"/>
    </source>
</evidence>
<keyword evidence="8" id="KW-1185">Reference proteome</keyword>
<sequence>MSEQSIQDAYAFCPRCGVAKNQIGSIPFRCDSCNLVLFLGPVAAVGGLVVNEDNELLMVRRARQPGLGRWGLPGGFVDRNETVEVALHREVREETNLSIQRIQFLMSRPNQYAYAGVVSPVIDFFFECVAVSIGELKLAEDELDFHQWVRPQAEHLENMAFESNRIAVECWLAATR</sequence>
<dbReference type="PRINTS" id="PR00502">
    <property type="entry name" value="NUDIXFAMILY"/>
</dbReference>
<keyword evidence="4" id="KW-0460">Magnesium</keyword>
<dbReference type="Pfam" id="PF00293">
    <property type="entry name" value="NUDIX"/>
    <property type="match status" value="1"/>
</dbReference>
<keyword evidence="3 5" id="KW-0378">Hydrolase</keyword>
<protein>
    <submittedName>
        <fullName evidence="7">Bifunctional NMN adenylyltransferase/Nudix hydrolase</fullName>
    </submittedName>
</protein>
<organism evidence="7 8">
    <name type="scientific">Rubripirellula tenax</name>
    <dbReference type="NCBI Taxonomy" id="2528015"/>
    <lineage>
        <taxon>Bacteria</taxon>
        <taxon>Pseudomonadati</taxon>
        <taxon>Planctomycetota</taxon>
        <taxon>Planctomycetia</taxon>
        <taxon>Pirellulales</taxon>
        <taxon>Pirellulaceae</taxon>
        <taxon>Rubripirellula</taxon>
    </lineage>
</organism>
<dbReference type="SUPFAM" id="SSF55811">
    <property type="entry name" value="Nudix"/>
    <property type="match status" value="1"/>
</dbReference>
<evidence type="ECO:0000256" key="1">
    <source>
        <dbReference type="ARBA" id="ARBA00001946"/>
    </source>
</evidence>
<gene>
    <name evidence="7" type="ORF">Poly51_52910</name>
</gene>
<dbReference type="PANTHER" id="PTHR42904:SF12">
    <property type="entry name" value="ADP-RIBOSE PYROPHOSPHATASE-RELATED"/>
    <property type="match status" value="1"/>
</dbReference>
<dbReference type="InterPro" id="IPR050241">
    <property type="entry name" value="NAD-cap_RNA_hydrolase_NudC"/>
</dbReference>
<dbReference type="PANTHER" id="PTHR42904">
    <property type="entry name" value="NUDIX HYDROLASE, NUDC SUBFAMILY"/>
    <property type="match status" value="1"/>
</dbReference>
<dbReference type="InterPro" id="IPR000086">
    <property type="entry name" value="NUDIX_hydrolase_dom"/>
</dbReference>
<evidence type="ECO:0000256" key="2">
    <source>
        <dbReference type="ARBA" id="ARBA00022723"/>
    </source>
</evidence>
<dbReference type="EMBL" id="SJPW01000007">
    <property type="protein sequence ID" value="TWU47491.1"/>
    <property type="molecule type" value="Genomic_DNA"/>
</dbReference>
<dbReference type="CDD" id="cd04681">
    <property type="entry name" value="NUDIX_Hydrolase"/>
    <property type="match status" value="1"/>
</dbReference>
<dbReference type="Proteomes" id="UP000318288">
    <property type="component" value="Unassembled WGS sequence"/>
</dbReference>
<comment type="caution">
    <text evidence="7">The sequence shown here is derived from an EMBL/GenBank/DDBJ whole genome shotgun (WGS) entry which is preliminary data.</text>
</comment>
<dbReference type="InterPro" id="IPR015797">
    <property type="entry name" value="NUDIX_hydrolase-like_dom_sf"/>
</dbReference>
<evidence type="ECO:0000313" key="8">
    <source>
        <dbReference type="Proteomes" id="UP000318288"/>
    </source>
</evidence>
<keyword evidence="2" id="KW-0479">Metal-binding</keyword>
<dbReference type="PROSITE" id="PS00893">
    <property type="entry name" value="NUDIX_BOX"/>
    <property type="match status" value="1"/>
</dbReference>
<name>A0A5C6EIM5_9BACT</name>
<evidence type="ECO:0000256" key="4">
    <source>
        <dbReference type="ARBA" id="ARBA00022842"/>
    </source>
</evidence>
<proteinExistence type="inferred from homology"/>
<comment type="similarity">
    <text evidence="5">Belongs to the Nudix hydrolase family.</text>
</comment>
<evidence type="ECO:0000256" key="5">
    <source>
        <dbReference type="RuleBase" id="RU003476"/>
    </source>
</evidence>
<accession>A0A5C6EIM5</accession>
<dbReference type="GO" id="GO:0046872">
    <property type="term" value="F:metal ion binding"/>
    <property type="evidence" value="ECO:0007669"/>
    <property type="project" value="UniProtKB-KW"/>
</dbReference>
<reference evidence="7 8" key="1">
    <citation type="submission" date="2019-02" db="EMBL/GenBank/DDBJ databases">
        <title>Deep-cultivation of Planctomycetes and their phenomic and genomic characterization uncovers novel biology.</title>
        <authorList>
            <person name="Wiegand S."/>
            <person name="Jogler M."/>
            <person name="Boedeker C."/>
            <person name="Pinto D."/>
            <person name="Vollmers J."/>
            <person name="Rivas-Marin E."/>
            <person name="Kohn T."/>
            <person name="Peeters S.H."/>
            <person name="Heuer A."/>
            <person name="Rast P."/>
            <person name="Oberbeckmann S."/>
            <person name="Bunk B."/>
            <person name="Jeske O."/>
            <person name="Meyerdierks A."/>
            <person name="Storesund J.E."/>
            <person name="Kallscheuer N."/>
            <person name="Luecker S."/>
            <person name="Lage O.M."/>
            <person name="Pohl T."/>
            <person name="Merkel B.J."/>
            <person name="Hornburger P."/>
            <person name="Mueller R.-W."/>
            <person name="Bruemmer F."/>
            <person name="Labrenz M."/>
            <person name="Spormann A.M."/>
            <person name="Op Den Camp H."/>
            <person name="Overmann J."/>
            <person name="Amann R."/>
            <person name="Jetten M.S.M."/>
            <person name="Mascher T."/>
            <person name="Medema M.H."/>
            <person name="Devos D.P."/>
            <person name="Kaster A.-K."/>
            <person name="Ovreas L."/>
            <person name="Rohde M."/>
            <person name="Galperin M.Y."/>
            <person name="Jogler C."/>
        </authorList>
    </citation>
    <scope>NUCLEOTIDE SEQUENCE [LARGE SCALE GENOMIC DNA]</scope>
    <source>
        <strain evidence="7 8">Poly51</strain>
    </source>
</reference>
<evidence type="ECO:0000259" key="6">
    <source>
        <dbReference type="PROSITE" id="PS51462"/>
    </source>
</evidence>
<dbReference type="GO" id="GO:0019677">
    <property type="term" value="P:NAD+ catabolic process"/>
    <property type="evidence" value="ECO:0007669"/>
    <property type="project" value="TreeGrafter"/>
</dbReference>
<dbReference type="InterPro" id="IPR020476">
    <property type="entry name" value="Nudix_hydrolase"/>
</dbReference>
<keyword evidence="7" id="KW-0548">Nucleotidyltransferase</keyword>
<keyword evidence="7" id="KW-0808">Transferase</keyword>
<dbReference type="PROSITE" id="PS51462">
    <property type="entry name" value="NUDIX"/>
    <property type="match status" value="1"/>
</dbReference>
<dbReference type="GO" id="GO:0005829">
    <property type="term" value="C:cytosol"/>
    <property type="evidence" value="ECO:0007669"/>
    <property type="project" value="TreeGrafter"/>
</dbReference>
<comment type="cofactor">
    <cofactor evidence="1">
        <name>Mg(2+)</name>
        <dbReference type="ChEBI" id="CHEBI:18420"/>
    </cofactor>
</comment>